<evidence type="ECO:0000313" key="1">
    <source>
        <dbReference type="EMBL" id="ENZ17202.1"/>
    </source>
</evidence>
<accession>A0A0E2HBH7</accession>
<proteinExistence type="predicted"/>
<comment type="caution">
    <text evidence="1">The sequence shown here is derived from an EMBL/GenBank/DDBJ whole genome shotgun (WGS) entry which is preliminary data.</text>
</comment>
<sequence>MKHKNCENCLVYDELMEGILAPCDEEEAWKLHYCLSYEKGIPKEIWSGKNACPHRIEPESSGGNDTVTK</sequence>
<reference evidence="1 2" key="1">
    <citation type="submission" date="2013-01" db="EMBL/GenBank/DDBJ databases">
        <title>The Genome Sequence of Clostridium clostridioforme 90A8.</title>
        <authorList>
            <consortium name="The Broad Institute Genome Sequencing Platform"/>
            <person name="Earl A."/>
            <person name="Ward D."/>
            <person name="Feldgarden M."/>
            <person name="Gevers D."/>
            <person name="Courvalin P."/>
            <person name="Lambert T."/>
            <person name="Walker B."/>
            <person name="Young S.K."/>
            <person name="Zeng Q."/>
            <person name="Gargeya S."/>
            <person name="Fitzgerald M."/>
            <person name="Haas B."/>
            <person name="Abouelleil A."/>
            <person name="Alvarado L."/>
            <person name="Arachchi H.M."/>
            <person name="Berlin A.M."/>
            <person name="Chapman S.B."/>
            <person name="Dewar J."/>
            <person name="Goldberg J."/>
            <person name="Griggs A."/>
            <person name="Gujja S."/>
            <person name="Hansen M."/>
            <person name="Howarth C."/>
            <person name="Imamovic A."/>
            <person name="Larimer J."/>
            <person name="McCowan C."/>
            <person name="Murphy C."/>
            <person name="Neiman D."/>
            <person name="Pearson M."/>
            <person name="Priest M."/>
            <person name="Roberts A."/>
            <person name="Saif S."/>
            <person name="Shea T."/>
            <person name="Sisk P."/>
            <person name="Sykes S."/>
            <person name="Wortman J."/>
            <person name="Nusbaum C."/>
            <person name="Birren B."/>
        </authorList>
    </citation>
    <scope>NUCLEOTIDE SEQUENCE [LARGE SCALE GENOMIC DNA]</scope>
    <source>
        <strain evidence="1 2">90A8</strain>
    </source>
</reference>
<evidence type="ECO:0000313" key="2">
    <source>
        <dbReference type="Proteomes" id="UP000013085"/>
    </source>
</evidence>
<protein>
    <submittedName>
        <fullName evidence="1">Uncharacterized protein</fullName>
    </submittedName>
</protein>
<gene>
    <name evidence="1" type="ORF">HMPREF1090_01972</name>
</gene>
<dbReference type="Proteomes" id="UP000013085">
    <property type="component" value="Unassembled WGS sequence"/>
</dbReference>
<dbReference type="AlphaFoldDB" id="A0A0E2HBH7"/>
<dbReference type="EMBL" id="AGYR01000018">
    <property type="protein sequence ID" value="ENZ17202.1"/>
    <property type="molecule type" value="Genomic_DNA"/>
</dbReference>
<organism evidence="1 2">
    <name type="scientific">[Clostridium] clostridioforme 90A8</name>
    <dbReference type="NCBI Taxonomy" id="999408"/>
    <lineage>
        <taxon>Bacteria</taxon>
        <taxon>Bacillati</taxon>
        <taxon>Bacillota</taxon>
        <taxon>Clostridia</taxon>
        <taxon>Lachnospirales</taxon>
        <taxon>Lachnospiraceae</taxon>
        <taxon>Enterocloster</taxon>
    </lineage>
</organism>
<dbReference type="PATRIC" id="fig|999408.3.peg.2117"/>
<name>A0A0E2HBH7_9FIRM</name>
<dbReference type="HOGENOM" id="CLU_2823425_0_0_9"/>
<dbReference type="RefSeq" id="WP_002595615.1">
    <property type="nucleotide sequence ID" value="NZ_KB851019.1"/>
</dbReference>